<dbReference type="Proteomes" id="UP000011518">
    <property type="component" value="Unassembled WGS sequence"/>
</dbReference>
<gene>
    <name evidence="7" type="ORF">TREES_T100003359</name>
</gene>
<protein>
    <submittedName>
        <fullName evidence="7">Fas apoptotic inhibitory molecule 3</fullName>
    </submittedName>
</protein>
<feature type="region of interest" description="Disordered" evidence="4">
    <location>
        <begin position="167"/>
        <end position="214"/>
    </location>
</feature>
<evidence type="ECO:0000256" key="5">
    <source>
        <dbReference type="SAM" id="Phobius"/>
    </source>
</evidence>
<dbReference type="InterPro" id="IPR013783">
    <property type="entry name" value="Ig-like_fold"/>
</dbReference>
<reference evidence="8" key="1">
    <citation type="submission" date="2012-07" db="EMBL/GenBank/DDBJ databases">
        <title>Genome of the Chinese tree shrew, a rising model animal genetically related to primates.</title>
        <authorList>
            <person name="Zhang G."/>
            <person name="Fan Y."/>
            <person name="Yao Y."/>
            <person name="Huang Z."/>
        </authorList>
    </citation>
    <scope>NUCLEOTIDE SEQUENCE [LARGE SCALE GENOMIC DNA]</scope>
</reference>
<comment type="subcellular location">
    <subcellularLocation>
        <location evidence="1">Membrane</location>
    </subcellularLocation>
</comment>
<evidence type="ECO:0000313" key="8">
    <source>
        <dbReference type="Proteomes" id="UP000011518"/>
    </source>
</evidence>
<proteinExistence type="predicted"/>
<dbReference type="PANTHER" id="PTHR11860">
    <property type="entry name" value="POLYMERIC-IMMUNOGLOBULIN RECEPTOR"/>
    <property type="match status" value="1"/>
</dbReference>
<dbReference type="Pfam" id="PF07686">
    <property type="entry name" value="V-set"/>
    <property type="match status" value="1"/>
</dbReference>
<dbReference type="InterPro" id="IPR036179">
    <property type="entry name" value="Ig-like_dom_sf"/>
</dbReference>
<dbReference type="AlphaFoldDB" id="L9JAZ4"/>
<evidence type="ECO:0000256" key="3">
    <source>
        <dbReference type="ARBA" id="ARBA00023136"/>
    </source>
</evidence>
<dbReference type="CDD" id="cd05716">
    <property type="entry name" value="IgV_pIgR_like"/>
    <property type="match status" value="1"/>
</dbReference>
<dbReference type="InParanoid" id="L9JAZ4"/>
<dbReference type="EMBL" id="KB321094">
    <property type="protein sequence ID" value="ELW47755.1"/>
    <property type="molecule type" value="Genomic_DNA"/>
</dbReference>
<evidence type="ECO:0000256" key="1">
    <source>
        <dbReference type="ARBA" id="ARBA00004370"/>
    </source>
</evidence>
<dbReference type="GO" id="GO:0004888">
    <property type="term" value="F:transmembrane signaling receptor activity"/>
    <property type="evidence" value="ECO:0007669"/>
    <property type="project" value="TreeGrafter"/>
</dbReference>
<evidence type="ECO:0000256" key="4">
    <source>
        <dbReference type="SAM" id="MobiDB-lite"/>
    </source>
</evidence>
<dbReference type="InterPro" id="IPR050671">
    <property type="entry name" value="CD300_family_receptors"/>
</dbReference>
<dbReference type="STRING" id="246437.L9JAZ4"/>
<evidence type="ECO:0000259" key="6">
    <source>
        <dbReference type="Pfam" id="PF07686"/>
    </source>
</evidence>
<keyword evidence="2 5" id="KW-0812">Transmembrane</keyword>
<evidence type="ECO:0000256" key="2">
    <source>
        <dbReference type="ARBA" id="ARBA00022692"/>
    </source>
</evidence>
<keyword evidence="5" id="KW-1133">Transmembrane helix</keyword>
<keyword evidence="8" id="KW-1185">Reference proteome</keyword>
<keyword evidence="3 5" id="KW-0472">Membrane</keyword>
<feature type="transmembrane region" description="Helical" evidence="5">
    <location>
        <begin position="246"/>
        <end position="266"/>
    </location>
</feature>
<reference evidence="8" key="2">
    <citation type="journal article" date="2013" name="Nat. Commun.">
        <title>Genome of the Chinese tree shrew.</title>
        <authorList>
            <person name="Fan Y."/>
            <person name="Huang Z.Y."/>
            <person name="Cao C.C."/>
            <person name="Chen C.S."/>
            <person name="Chen Y.X."/>
            <person name="Fan D.D."/>
            <person name="He J."/>
            <person name="Hou H.L."/>
            <person name="Hu L."/>
            <person name="Hu X.T."/>
            <person name="Jiang X.T."/>
            <person name="Lai R."/>
            <person name="Lang Y.S."/>
            <person name="Liang B."/>
            <person name="Liao S.G."/>
            <person name="Mu D."/>
            <person name="Ma Y.Y."/>
            <person name="Niu Y.Y."/>
            <person name="Sun X.Q."/>
            <person name="Xia J.Q."/>
            <person name="Xiao J."/>
            <person name="Xiong Z.Q."/>
            <person name="Xu L."/>
            <person name="Yang L."/>
            <person name="Zhang Y."/>
            <person name="Zhao W."/>
            <person name="Zhao X.D."/>
            <person name="Zheng Y.T."/>
            <person name="Zhou J.M."/>
            <person name="Zhu Y.B."/>
            <person name="Zhang G.J."/>
            <person name="Wang J."/>
            <person name="Yao Y.G."/>
        </authorList>
    </citation>
    <scope>NUCLEOTIDE SEQUENCE [LARGE SCALE GENOMIC DNA]</scope>
</reference>
<feature type="domain" description="Immunoglobulin V-set" evidence="6">
    <location>
        <begin position="12"/>
        <end position="111"/>
    </location>
</feature>
<dbReference type="GO" id="GO:0005886">
    <property type="term" value="C:plasma membrane"/>
    <property type="evidence" value="ECO:0007669"/>
    <property type="project" value="TreeGrafter"/>
</dbReference>
<sequence length="351" mass="39117">MMSGALKIIPEVKLEGELGGSVVIECPLPEMYARVYLCREIPGSAVCATVVSNKNFFRKEYKRRVTLELFPERHLFLVEVTELTKSDSGVYACGVGMHTDEGKTQLVTLKVYSEYEPFWEEEPMPEHPKWYKHLHLKMPPLFQMPTHGSSSKFVSKATTPMQRTAIHSAHHPSSTTPVTHHPRVSRASSEVAAEFPTLPPSTTALKTSAHEEQIRPQTASYNHHTRLHRQRAFNYASQPGRENQGFHILIPTTLGLILLVLLGLVVKRAIQRRKGPQETSLSAPGASAIPAPLQLPEAPWLHAPSVKTSCEYVSLYHQPAAKMEGTDSDYINIACLTHLPSSPPGPRPWCQ</sequence>
<organism evidence="7 8">
    <name type="scientific">Tupaia chinensis</name>
    <name type="common">Chinese tree shrew</name>
    <name type="synonym">Tupaia belangeri chinensis</name>
    <dbReference type="NCBI Taxonomy" id="246437"/>
    <lineage>
        <taxon>Eukaryota</taxon>
        <taxon>Metazoa</taxon>
        <taxon>Chordata</taxon>
        <taxon>Craniata</taxon>
        <taxon>Vertebrata</taxon>
        <taxon>Euteleostomi</taxon>
        <taxon>Mammalia</taxon>
        <taxon>Eutheria</taxon>
        <taxon>Euarchontoglires</taxon>
        <taxon>Scandentia</taxon>
        <taxon>Tupaiidae</taxon>
        <taxon>Tupaia</taxon>
    </lineage>
</organism>
<dbReference type="FunCoup" id="L9JAZ4">
    <property type="interactions" value="362"/>
</dbReference>
<accession>L9JAZ4</accession>
<name>L9JAZ4_TUPCH</name>
<dbReference type="Gene3D" id="2.60.40.10">
    <property type="entry name" value="Immunoglobulins"/>
    <property type="match status" value="1"/>
</dbReference>
<evidence type="ECO:0000313" key="7">
    <source>
        <dbReference type="EMBL" id="ELW47755.1"/>
    </source>
</evidence>
<dbReference type="SUPFAM" id="SSF48726">
    <property type="entry name" value="Immunoglobulin"/>
    <property type="match status" value="1"/>
</dbReference>
<dbReference type="PANTHER" id="PTHR11860:SF59">
    <property type="entry name" value="FAS APOPTOTIC INHIBITORY MOLECULE 3"/>
    <property type="match status" value="1"/>
</dbReference>
<dbReference type="InterPro" id="IPR013106">
    <property type="entry name" value="Ig_V-set"/>
</dbReference>